<proteinExistence type="predicted"/>
<dbReference type="EMBL" id="CAAGRJ010000001">
    <property type="protein sequence ID" value="VFV16966.1"/>
    <property type="molecule type" value="Genomic_DNA"/>
</dbReference>
<dbReference type="Proteomes" id="UP000386466">
    <property type="component" value="Unassembled WGS sequence"/>
</dbReference>
<name>A0A485MBP7_LYNPA</name>
<reference evidence="2 3" key="1">
    <citation type="submission" date="2019-01" db="EMBL/GenBank/DDBJ databases">
        <authorList>
            <person name="Alioto T."/>
            <person name="Alioto T."/>
        </authorList>
    </citation>
    <scope>NUCLEOTIDE SEQUENCE [LARGE SCALE GENOMIC DNA]</scope>
</reference>
<feature type="region of interest" description="Disordered" evidence="1">
    <location>
        <begin position="258"/>
        <end position="301"/>
    </location>
</feature>
<evidence type="ECO:0000313" key="2">
    <source>
        <dbReference type="EMBL" id="VFV16966.1"/>
    </source>
</evidence>
<feature type="region of interest" description="Disordered" evidence="1">
    <location>
        <begin position="1"/>
        <end position="21"/>
    </location>
</feature>
<evidence type="ECO:0000256" key="1">
    <source>
        <dbReference type="SAM" id="MobiDB-lite"/>
    </source>
</evidence>
<dbReference type="AlphaFoldDB" id="A0A485MBP7"/>
<keyword evidence="3" id="KW-1185">Reference proteome</keyword>
<protein>
    <submittedName>
        <fullName evidence="2">Uncharacterized protein</fullName>
    </submittedName>
</protein>
<sequence length="301" mass="32799">MLPLLSRGHPVPSGSASTHPTSPQVWVLTCILTSLWRALATYFLLTSTSLSSKWAEKYGTEAAQKKQEPAVWVQVHTVQPWARLFSLGPGNEEGGAHPACCVSSKGHGHGEVQRQPWREKLSKVSSPTIPRRGRFLLVWESGAWAWLCDLEQRPSLLWPVFPSARWEWKGAGPYFSGSLSHWPPLTPPGPLPISFGCFGCEASVAAPPCPWSPAPPAVLLSSSLFLPLSLTTPISASSFLLSSRFLLSSLCLWTPAPARPGSHSDGCKERVTGGWPTHSAQDRRATSPATMWRPLTLSRPK</sequence>
<evidence type="ECO:0000313" key="3">
    <source>
        <dbReference type="Proteomes" id="UP000386466"/>
    </source>
</evidence>
<organism evidence="2 3">
    <name type="scientific">Lynx pardinus</name>
    <name type="common">Iberian lynx</name>
    <name type="synonym">Felis pardina</name>
    <dbReference type="NCBI Taxonomy" id="191816"/>
    <lineage>
        <taxon>Eukaryota</taxon>
        <taxon>Metazoa</taxon>
        <taxon>Chordata</taxon>
        <taxon>Craniata</taxon>
        <taxon>Vertebrata</taxon>
        <taxon>Euteleostomi</taxon>
        <taxon>Mammalia</taxon>
        <taxon>Eutheria</taxon>
        <taxon>Laurasiatheria</taxon>
        <taxon>Carnivora</taxon>
        <taxon>Feliformia</taxon>
        <taxon>Felidae</taxon>
        <taxon>Felinae</taxon>
        <taxon>Lynx</taxon>
    </lineage>
</organism>
<feature type="non-terminal residue" evidence="2">
    <location>
        <position position="301"/>
    </location>
</feature>
<gene>
    <name evidence="2" type="ORF">LYPA_23C013768</name>
</gene>
<accession>A0A485MBP7</accession>